<organism evidence="12 14">
    <name type="scientific">Methanosphaera cuniculi</name>
    <dbReference type="NCBI Taxonomy" id="1077256"/>
    <lineage>
        <taxon>Archaea</taxon>
        <taxon>Methanobacteriati</taxon>
        <taxon>Methanobacteriota</taxon>
        <taxon>Methanomada group</taxon>
        <taxon>Methanobacteria</taxon>
        <taxon>Methanobacteriales</taxon>
        <taxon>Methanobacteriaceae</taxon>
        <taxon>Methanosphaera</taxon>
    </lineage>
</organism>
<dbReference type="SUPFAM" id="SSF81324">
    <property type="entry name" value="Voltage-gated potassium channels"/>
    <property type="match status" value="1"/>
</dbReference>
<keyword evidence="3 10" id="KW-0812">Transmembrane</keyword>
<evidence type="ECO:0000313" key="13">
    <source>
        <dbReference type="EMBL" id="PWL08100.1"/>
    </source>
</evidence>
<evidence type="ECO:0000313" key="12">
    <source>
        <dbReference type="EMBL" id="PAV07579.1"/>
    </source>
</evidence>
<dbReference type="InterPro" id="IPR027359">
    <property type="entry name" value="Volt_channel_dom_sf"/>
</dbReference>
<dbReference type="InterPro" id="IPR028325">
    <property type="entry name" value="VG_K_chnl"/>
</dbReference>
<evidence type="ECO:0000256" key="5">
    <source>
        <dbReference type="ARBA" id="ARBA00023065"/>
    </source>
</evidence>
<feature type="transmembrane region" description="Helical" evidence="10">
    <location>
        <begin position="142"/>
        <end position="164"/>
    </location>
</feature>
<dbReference type="GO" id="GO:0005251">
    <property type="term" value="F:delayed rectifier potassium channel activity"/>
    <property type="evidence" value="ECO:0007669"/>
    <property type="project" value="TreeGrafter"/>
</dbReference>
<dbReference type="EMBL" id="LMVN01000011">
    <property type="protein sequence ID" value="PAV07579.1"/>
    <property type="molecule type" value="Genomic_DNA"/>
</dbReference>
<evidence type="ECO:0000256" key="6">
    <source>
        <dbReference type="ARBA" id="ARBA00023136"/>
    </source>
</evidence>
<keyword evidence="7 13" id="KW-0407">Ion channel</keyword>
<protein>
    <submittedName>
        <fullName evidence="13">Voltage-gated potassium channel Kch</fullName>
    </submittedName>
</protein>
<keyword evidence="6 10" id="KW-0472">Membrane</keyword>
<dbReference type="OrthoDB" id="56871at2157"/>
<feature type="region of interest" description="Disordered" evidence="9">
    <location>
        <begin position="372"/>
        <end position="427"/>
    </location>
</feature>
<evidence type="ECO:0000256" key="1">
    <source>
        <dbReference type="ARBA" id="ARBA00004141"/>
    </source>
</evidence>
<dbReference type="PANTHER" id="PTHR11537">
    <property type="entry name" value="VOLTAGE-GATED POTASSIUM CHANNEL"/>
    <property type="match status" value="1"/>
</dbReference>
<gene>
    <name evidence="13" type="primary">kch</name>
    <name evidence="12" type="ORF">ASJ82_07845</name>
    <name evidence="13" type="ORF">MSCUN_10310</name>
</gene>
<feature type="domain" description="Potassium channel" evidence="11">
    <location>
        <begin position="149"/>
        <end position="222"/>
    </location>
</feature>
<keyword evidence="14" id="KW-1185">Reference proteome</keyword>
<evidence type="ECO:0000256" key="3">
    <source>
        <dbReference type="ARBA" id="ARBA00022692"/>
    </source>
</evidence>
<dbReference type="Gene3D" id="1.10.287.70">
    <property type="match status" value="1"/>
</dbReference>
<keyword evidence="8" id="KW-0175">Coiled coil</keyword>
<dbReference type="Gene3D" id="1.20.120.350">
    <property type="entry name" value="Voltage-gated potassium channels. Chain C"/>
    <property type="match status" value="1"/>
</dbReference>
<dbReference type="GO" id="GO:0008076">
    <property type="term" value="C:voltage-gated potassium channel complex"/>
    <property type="evidence" value="ECO:0007669"/>
    <property type="project" value="InterPro"/>
</dbReference>
<feature type="transmembrane region" description="Helical" evidence="10">
    <location>
        <begin position="199"/>
        <end position="224"/>
    </location>
</feature>
<dbReference type="PANTHER" id="PTHR11537:SF252">
    <property type="entry name" value="POTASSIUM VOLTAGE-GATED CHANNEL PROTEIN SHAW"/>
    <property type="match status" value="1"/>
</dbReference>
<reference evidence="13 15" key="1">
    <citation type="submission" date="2016-04" db="EMBL/GenBank/DDBJ databases">
        <title>Genome sequence of Methanosphaera cuniculi DSM 4103.</title>
        <authorList>
            <person name="Poehlein A."/>
            <person name="Seedorf H."/>
            <person name="Daniel R."/>
        </authorList>
    </citation>
    <scope>NUCLEOTIDE SEQUENCE [LARGE SCALE GENOMIC DNA]</scope>
    <source>
        <strain evidence="13 15">DSM 4103</strain>
    </source>
</reference>
<comment type="caution">
    <text evidence="12">The sequence shown here is derived from an EMBL/GenBank/DDBJ whole genome shotgun (WGS) entry which is preliminary data.</text>
</comment>
<dbReference type="EMBL" id="LWMS01000031">
    <property type="protein sequence ID" value="PWL08100.1"/>
    <property type="molecule type" value="Genomic_DNA"/>
</dbReference>
<dbReference type="Pfam" id="PF07885">
    <property type="entry name" value="Ion_trans_2"/>
    <property type="match status" value="1"/>
</dbReference>
<comment type="subcellular location">
    <subcellularLocation>
        <location evidence="1">Membrane</location>
        <topology evidence="1">Multi-pass membrane protein</topology>
    </subcellularLocation>
</comment>
<evidence type="ECO:0000256" key="9">
    <source>
        <dbReference type="SAM" id="MobiDB-lite"/>
    </source>
</evidence>
<evidence type="ECO:0000313" key="14">
    <source>
        <dbReference type="Proteomes" id="UP000217528"/>
    </source>
</evidence>
<feature type="transmembrane region" description="Helical" evidence="10">
    <location>
        <begin position="47"/>
        <end position="69"/>
    </location>
</feature>
<proteinExistence type="predicted"/>
<keyword evidence="2" id="KW-0813">Transport</keyword>
<feature type="transmembrane region" description="Helical" evidence="10">
    <location>
        <begin position="170"/>
        <end position="187"/>
    </location>
</feature>
<evidence type="ECO:0000256" key="2">
    <source>
        <dbReference type="ARBA" id="ARBA00022448"/>
    </source>
</evidence>
<dbReference type="Proteomes" id="UP000246004">
    <property type="component" value="Unassembled WGS sequence"/>
</dbReference>
<evidence type="ECO:0000256" key="8">
    <source>
        <dbReference type="SAM" id="Coils"/>
    </source>
</evidence>
<dbReference type="RefSeq" id="WP_095608464.1">
    <property type="nucleotide sequence ID" value="NZ_CAUHCB010000006.1"/>
</dbReference>
<keyword evidence="5" id="KW-0406">Ion transport</keyword>
<evidence type="ECO:0000256" key="4">
    <source>
        <dbReference type="ARBA" id="ARBA00022989"/>
    </source>
</evidence>
<evidence type="ECO:0000313" key="15">
    <source>
        <dbReference type="Proteomes" id="UP000246004"/>
    </source>
</evidence>
<accession>A0A2A2HDS2</accession>
<sequence>MNFRKLRLLSETNKLVLKELKNVLLVILILIDFIMIFVISIDVVSPALFSFMADFDLFVCFMLFLNLLLAYHESRQTPKQFLKSHIIDILSIIPLNFIFLRYLAVIRLYRIIQLLQIFQLLKIHDLKIFTIGSISYFVQNRLLKILTVIMIFYVVISTIVLNYMDPALNTIFQAFWFNIATLTGVGYGDVTPSTISGKIIAIMSILIGVFFISIFTAAMSALYMRQSEEETKSMLEKNIQLLKKDRHIRRAKIHSLELDVKRVDEHMQHLINLIGEQNTIINRQDRIIKEHEEKQKQQIKQLKQQLEDNTTSMKDWQQQIEQLQQELKKNSNTMQKWEDKKLDEIITTADKIVKNHKKQEIVDEILKNNEETSDKNTNKTEDKTTDDNVKSDDNTNTQTANKAQDKSDITQNTKSDDKTTKNTTKKD</sequence>
<dbReference type="GO" id="GO:0001508">
    <property type="term" value="P:action potential"/>
    <property type="evidence" value="ECO:0007669"/>
    <property type="project" value="TreeGrafter"/>
</dbReference>
<feature type="transmembrane region" description="Helical" evidence="10">
    <location>
        <begin position="81"/>
        <end position="99"/>
    </location>
</feature>
<dbReference type="AlphaFoldDB" id="A0A2A2HDS2"/>
<reference evidence="12 14" key="2">
    <citation type="journal article" date="2017" name="BMC Genomics">
        <title>Genomic analysis of methanogenic archaea reveals a shift towards energy conservation.</title>
        <authorList>
            <person name="Gilmore S.P."/>
            <person name="Henske J.K."/>
            <person name="Sexton J.A."/>
            <person name="Solomon K.V."/>
            <person name="Seppala S."/>
            <person name="Yoo J.I."/>
            <person name="Huyett L.M."/>
            <person name="Pressman A."/>
            <person name="Cogan J.Z."/>
            <person name="Kivenson V."/>
            <person name="Peng X."/>
            <person name="Tan Y."/>
            <person name="Valentine D.L."/>
            <person name="O'Malley M.A."/>
        </authorList>
    </citation>
    <scope>NUCLEOTIDE SEQUENCE [LARGE SCALE GENOMIC DNA]</scope>
    <source>
        <strain evidence="12 14">1R-7</strain>
    </source>
</reference>
<feature type="compositionally biased region" description="Basic and acidic residues" evidence="9">
    <location>
        <begin position="372"/>
        <end position="393"/>
    </location>
</feature>
<dbReference type="InterPro" id="IPR013099">
    <property type="entry name" value="K_chnl_dom"/>
</dbReference>
<name>A0A2A2HDS2_9EURY</name>
<evidence type="ECO:0000259" key="11">
    <source>
        <dbReference type="Pfam" id="PF07885"/>
    </source>
</evidence>
<evidence type="ECO:0000256" key="7">
    <source>
        <dbReference type="ARBA" id="ARBA00023303"/>
    </source>
</evidence>
<keyword evidence="4 10" id="KW-1133">Transmembrane helix</keyword>
<feature type="coiled-coil region" evidence="8">
    <location>
        <begin position="288"/>
        <end position="340"/>
    </location>
</feature>
<feature type="transmembrane region" description="Helical" evidence="10">
    <location>
        <begin position="20"/>
        <end position="41"/>
    </location>
</feature>
<evidence type="ECO:0000256" key="10">
    <source>
        <dbReference type="SAM" id="Phobius"/>
    </source>
</evidence>
<feature type="compositionally biased region" description="Basic and acidic residues" evidence="9">
    <location>
        <begin position="403"/>
        <end position="427"/>
    </location>
</feature>
<dbReference type="Proteomes" id="UP000217528">
    <property type="component" value="Unassembled WGS sequence"/>
</dbReference>